<dbReference type="AlphaFoldDB" id="A0AAN6P609"/>
<accession>A0AAN6P609</accession>
<gene>
    <name evidence="2" type="ORF">C8A01DRAFT_20648</name>
</gene>
<reference evidence="3" key="1">
    <citation type="journal article" date="2023" name="Mol. Phylogenet. Evol.">
        <title>Genome-scale phylogeny and comparative genomics of the fungal order Sordariales.</title>
        <authorList>
            <person name="Hensen N."/>
            <person name="Bonometti L."/>
            <person name="Westerberg I."/>
            <person name="Brannstrom I.O."/>
            <person name="Guillou S."/>
            <person name="Cros-Aarteil S."/>
            <person name="Calhoun S."/>
            <person name="Haridas S."/>
            <person name="Kuo A."/>
            <person name="Mondo S."/>
            <person name="Pangilinan J."/>
            <person name="Riley R."/>
            <person name="LaButti K."/>
            <person name="Andreopoulos B."/>
            <person name="Lipzen A."/>
            <person name="Chen C."/>
            <person name="Yan M."/>
            <person name="Daum C."/>
            <person name="Ng V."/>
            <person name="Clum A."/>
            <person name="Steindorff A."/>
            <person name="Ohm R.A."/>
            <person name="Martin F."/>
            <person name="Silar P."/>
            <person name="Natvig D.O."/>
            <person name="Lalanne C."/>
            <person name="Gautier V."/>
            <person name="Ament-Velasquez S.L."/>
            <person name="Kruys A."/>
            <person name="Hutchinson M.I."/>
            <person name="Powell A.J."/>
            <person name="Barry K."/>
            <person name="Miller A.N."/>
            <person name="Grigoriev I.V."/>
            <person name="Debuchy R."/>
            <person name="Gladieux P."/>
            <person name="Hiltunen Thoren M."/>
            <person name="Johannesson H."/>
        </authorList>
    </citation>
    <scope>NUCLEOTIDE SEQUENCE [LARGE SCALE GENOMIC DNA]</scope>
    <source>
        <strain evidence="3">CBS 284.82</strain>
    </source>
</reference>
<dbReference type="Proteomes" id="UP001303115">
    <property type="component" value="Unassembled WGS sequence"/>
</dbReference>
<protein>
    <recommendedName>
        <fullName evidence="4">Cyanovirin-N domain-containing protein</fullName>
    </recommendedName>
</protein>
<keyword evidence="3" id="KW-1185">Reference proteome</keyword>
<proteinExistence type="predicted"/>
<evidence type="ECO:0008006" key="4">
    <source>
        <dbReference type="Google" id="ProtNLM"/>
    </source>
</evidence>
<feature type="chain" id="PRO_5043002402" description="Cyanovirin-N domain-containing protein" evidence="1">
    <location>
        <begin position="18"/>
        <end position="179"/>
    </location>
</feature>
<evidence type="ECO:0000313" key="2">
    <source>
        <dbReference type="EMBL" id="KAK4032260.1"/>
    </source>
</evidence>
<keyword evidence="1" id="KW-0732">Signal</keyword>
<feature type="signal peptide" evidence="1">
    <location>
        <begin position="1"/>
        <end position="17"/>
    </location>
</feature>
<evidence type="ECO:0000256" key="1">
    <source>
        <dbReference type="SAM" id="SignalP"/>
    </source>
</evidence>
<dbReference type="EMBL" id="MU854630">
    <property type="protein sequence ID" value="KAK4032260.1"/>
    <property type="molecule type" value="Genomic_DNA"/>
</dbReference>
<name>A0AAN6P609_9PEZI</name>
<organism evidence="2 3">
    <name type="scientific">Parachaetomium inaequale</name>
    <dbReference type="NCBI Taxonomy" id="2588326"/>
    <lineage>
        <taxon>Eukaryota</taxon>
        <taxon>Fungi</taxon>
        <taxon>Dikarya</taxon>
        <taxon>Ascomycota</taxon>
        <taxon>Pezizomycotina</taxon>
        <taxon>Sordariomycetes</taxon>
        <taxon>Sordariomycetidae</taxon>
        <taxon>Sordariales</taxon>
        <taxon>Chaetomiaceae</taxon>
        <taxon>Parachaetomium</taxon>
    </lineage>
</organism>
<sequence length="179" mass="19180">MGPAASLVALLCGVSLAYQGTVGIERALGGHLVQNAVDNCTESSQSPSYWRIENFVLKVYNWENGGSTGTFGFTSYYSATNTTVECMVQDVDLAKLADGPWSKCKSAGTEFRFDLTDISLTMKETWTCSGSPGRIFNANATGRIMLHGCLDNDTVKGVESDCDLMELEMSANATSSAII</sequence>
<evidence type="ECO:0000313" key="3">
    <source>
        <dbReference type="Proteomes" id="UP001303115"/>
    </source>
</evidence>
<comment type="caution">
    <text evidence="2">The sequence shown here is derived from an EMBL/GenBank/DDBJ whole genome shotgun (WGS) entry which is preliminary data.</text>
</comment>